<feature type="chain" id="PRO_5042106778" description="Ubiquitin 3 binding protein But2 C-terminal domain-containing protein" evidence="1">
    <location>
        <begin position="25"/>
        <end position="196"/>
    </location>
</feature>
<keyword evidence="1" id="KW-0732">Signal</keyword>
<feature type="signal peptide" evidence="1">
    <location>
        <begin position="1"/>
        <end position="24"/>
    </location>
</feature>
<organism evidence="2 3">
    <name type="scientific">Lepraria neglecta</name>
    <dbReference type="NCBI Taxonomy" id="209136"/>
    <lineage>
        <taxon>Eukaryota</taxon>
        <taxon>Fungi</taxon>
        <taxon>Dikarya</taxon>
        <taxon>Ascomycota</taxon>
        <taxon>Pezizomycotina</taxon>
        <taxon>Lecanoromycetes</taxon>
        <taxon>OSLEUM clade</taxon>
        <taxon>Lecanoromycetidae</taxon>
        <taxon>Lecanorales</taxon>
        <taxon>Lecanorineae</taxon>
        <taxon>Stereocaulaceae</taxon>
        <taxon>Lepraria</taxon>
    </lineage>
</organism>
<evidence type="ECO:0000256" key="1">
    <source>
        <dbReference type="SAM" id="SignalP"/>
    </source>
</evidence>
<evidence type="ECO:0000313" key="3">
    <source>
        <dbReference type="Proteomes" id="UP001276659"/>
    </source>
</evidence>
<keyword evidence="3" id="KW-1185">Reference proteome</keyword>
<reference evidence="2" key="1">
    <citation type="submission" date="2022-11" db="EMBL/GenBank/DDBJ databases">
        <title>Chromosomal genome sequence assembly and mating type (MAT) locus characterization of the leprose asexual lichenized fungus Lepraria neglecta (Nyl.) Erichsen.</title>
        <authorList>
            <person name="Allen J.L."/>
            <person name="Pfeffer B."/>
        </authorList>
    </citation>
    <scope>NUCLEOTIDE SEQUENCE</scope>
    <source>
        <strain evidence="2">Allen 5258</strain>
    </source>
</reference>
<proteinExistence type="predicted"/>
<dbReference type="AlphaFoldDB" id="A0AAD9ZB56"/>
<accession>A0AAD9ZB56</accession>
<protein>
    <recommendedName>
        <fullName evidence="4">Ubiquitin 3 binding protein But2 C-terminal domain-containing protein</fullName>
    </recommendedName>
</protein>
<comment type="caution">
    <text evidence="2">The sequence shown here is derived from an EMBL/GenBank/DDBJ whole genome shotgun (WGS) entry which is preliminary data.</text>
</comment>
<sequence length="196" mass="21095">MGTTMFLPLSFLTLLSYVLNPALALAITSSFSSPPAAYSEVLDSAFLPQNPTNLTLPLAFLQPSDISTNPLKINCRQGPTPTRRPLNLNGCAEVVFSLLGVGNNVEPLLFTTKAPWRLPATYADTRDTCEVRLKATKPDAEDYFPISLVLQSVAEIAFECRKPGQPSQSLGGTAYIGGKEMFLLDVYGPALPAEVS</sequence>
<evidence type="ECO:0000313" key="2">
    <source>
        <dbReference type="EMBL" id="KAK3174774.1"/>
    </source>
</evidence>
<name>A0AAD9ZB56_9LECA</name>
<gene>
    <name evidence="2" type="ORF">OEA41_002020</name>
</gene>
<dbReference type="Proteomes" id="UP001276659">
    <property type="component" value="Unassembled WGS sequence"/>
</dbReference>
<evidence type="ECO:0008006" key="4">
    <source>
        <dbReference type="Google" id="ProtNLM"/>
    </source>
</evidence>
<dbReference type="EMBL" id="JASNWA010000006">
    <property type="protein sequence ID" value="KAK3174774.1"/>
    <property type="molecule type" value="Genomic_DNA"/>
</dbReference>